<keyword evidence="2" id="KW-0175">Coiled coil</keyword>
<name>A0A7J8R1X8_GOSDV</name>
<organism evidence="3 4">
    <name type="scientific">Gossypium davidsonii</name>
    <name type="common">Davidson's cotton</name>
    <name type="synonym">Gossypium klotzschianum subsp. davidsonii</name>
    <dbReference type="NCBI Taxonomy" id="34287"/>
    <lineage>
        <taxon>Eukaryota</taxon>
        <taxon>Viridiplantae</taxon>
        <taxon>Streptophyta</taxon>
        <taxon>Embryophyta</taxon>
        <taxon>Tracheophyta</taxon>
        <taxon>Spermatophyta</taxon>
        <taxon>Magnoliopsida</taxon>
        <taxon>eudicotyledons</taxon>
        <taxon>Gunneridae</taxon>
        <taxon>Pentapetalae</taxon>
        <taxon>rosids</taxon>
        <taxon>malvids</taxon>
        <taxon>Malvales</taxon>
        <taxon>Malvaceae</taxon>
        <taxon>Malvoideae</taxon>
        <taxon>Gossypium</taxon>
    </lineage>
</organism>
<sequence>MQAIKEKASNATASAKSGLEKVKAIVEDKVLVKTKGNNSNDAKQEETVLSQKKEVRMEQAELDEEEARLHDAVTKHMGGDGGFTAAGTDLNSQGGWIPIYPTAAHYNGARSFSLK</sequence>
<dbReference type="Pfam" id="PF03760">
    <property type="entry name" value="LEA_1"/>
    <property type="match status" value="1"/>
</dbReference>
<evidence type="ECO:0000256" key="2">
    <source>
        <dbReference type="SAM" id="Coils"/>
    </source>
</evidence>
<dbReference type="PANTHER" id="PTHR33493">
    <property type="entry name" value="LATE EMBRYOGENESIS ABUNDANT PROTEIN 6-RELATED"/>
    <property type="match status" value="1"/>
</dbReference>
<proteinExistence type="inferred from homology"/>
<evidence type="ECO:0000313" key="4">
    <source>
        <dbReference type="Proteomes" id="UP000593561"/>
    </source>
</evidence>
<accession>A0A7J8R1X8</accession>
<dbReference type="EMBL" id="JABFAC010000002">
    <property type="protein sequence ID" value="MBA0607847.1"/>
    <property type="molecule type" value="Genomic_DNA"/>
</dbReference>
<gene>
    <name evidence="3" type="ORF">Godav_020110</name>
</gene>
<keyword evidence="4" id="KW-1185">Reference proteome</keyword>
<comment type="caution">
    <text evidence="3">The sequence shown here is derived from an EMBL/GenBank/DDBJ whole genome shotgun (WGS) entry which is preliminary data.</text>
</comment>
<dbReference type="PANTHER" id="PTHR33493:SF2">
    <property type="entry name" value="LATE EMBRYOGENESIS ABUNDANT PROTEIN 46"/>
    <property type="match status" value="1"/>
</dbReference>
<reference evidence="3 4" key="1">
    <citation type="journal article" date="2019" name="Genome Biol. Evol.">
        <title>Insights into the evolution of the New World diploid cottons (Gossypium, subgenus Houzingenia) based on genome sequencing.</title>
        <authorList>
            <person name="Grover C.E."/>
            <person name="Arick M.A. 2nd"/>
            <person name="Thrash A."/>
            <person name="Conover J.L."/>
            <person name="Sanders W.S."/>
            <person name="Peterson D.G."/>
            <person name="Frelichowski J.E."/>
            <person name="Scheffler J.A."/>
            <person name="Scheffler B.E."/>
            <person name="Wendel J.F."/>
        </authorList>
    </citation>
    <scope>NUCLEOTIDE SEQUENCE [LARGE SCALE GENOMIC DNA]</scope>
    <source>
        <strain evidence="3">27</strain>
        <tissue evidence="3">Leaf</tissue>
    </source>
</reference>
<dbReference type="GO" id="GO:0009793">
    <property type="term" value="P:embryo development ending in seed dormancy"/>
    <property type="evidence" value="ECO:0007669"/>
    <property type="project" value="InterPro"/>
</dbReference>
<dbReference type="InterPro" id="IPR005513">
    <property type="entry name" value="LEA_1"/>
</dbReference>
<dbReference type="AlphaFoldDB" id="A0A7J8R1X8"/>
<feature type="coiled-coil region" evidence="2">
    <location>
        <begin position="48"/>
        <end position="75"/>
    </location>
</feature>
<evidence type="ECO:0000313" key="3">
    <source>
        <dbReference type="EMBL" id="MBA0607847.1"/>
    </source>
</evidence>
<comment type="similarity">
    <text evidence="1">Belongs to the LEA type 1 family.</text>
</comment>
<evidence type="ECO:0000256" key="1">
    <source>
        <dbReference type="ARBA" id="ARBA00010975"/>
    </source>
</evidence>
<protein>
    <submittedName>
        <fullName evidence="3">Uncharacterized protein</fullName>
    </submittedName>
</protein>
<dbReference type="Proteomes" id="UP000593561">
    <property type="component" value="Unassembled WGS sequence"/>
</dbReference>